<dbReference type="CDD" id="cd09233">
    <property type="entry name" value="ACE1-Sec16-like"/>
    <property type="match status" value="1"/>
</dbReference>
<feature type="compositionally biased region" description="Polar residues" evidence="8">
    <location>
        <begin position="269"/>
        <end position="289"/>
    </location>
</feature>
<keyword evidence="3 7" id="KW-0813">Transport</keyword>
<dbReference type="Pfam" id="PF12931">
    <property type="entry name" value="TPR_Sec16"/>
    <property type="match status" value="1"/>
</dbReference>
<feature type="domain" description="Sec16 central conserved" evidence="10">
    <location>
        <begin position="900"/>
        <end position="1037"/>
    </location>
</feature>
<evidence type="ECO:0000256" key="5">
    <source>
        <dbReference type="ARBA" id="ARBA00022892"/>
    </source>
</evidence>
<reference evidence="11" key="1">
    <citation type="submission" date="2016-06" db="EMBL/GenBank/DDBJ databases">
        <title>Draft Genome sequence of the fungus Inonotus baumii.</title>
        <authorList>
            <person name="Zhu H."/>
            <person name="Lin W."/>
        </authorList>
    </citation>
    <scope>NUCLEOTIDE SEQUENCE</scope>
    <source>
        <strain evidence="11">821</strain>
    </source>
</reference>
<feature type="compositionally biased region" description="Pro residues" evidence="8">
    <location>
        <begin position="433"/>
        <end position="445"/>
    </location>
</feature>
<feature type="compositionally biased region" description="Pro residues" evidence="8">
    <location>
        <begin position="1729"/>
        <end position="1740"/>
    </location>
</feature>
<sequence length="1844" mass="195198">MAESRRASITSSRRYSASPKGTTTIMSSVEAAASLFGSSDSDSDLDFLTAPEGTNSSSDSPASAPTGLGAGASNELFAGQDSSGLFDVKEGAVPSPTLFDMQGEAGNDAYHHGETDTTQAEAYHPDNSYGYGQDGHSYPITNGQSHSGYAEGWYDQHGQWHAYEQEGASATIGHAGNDAPYNPTGAYGNAGHINACDTYSTSSQYNFQAGQAGNSSSSYGYQAACVSPSSSAQSTYDPYRPTSIPVGQQQTNVYEQKAATTAHDPYRPSTFSSQEASGTSYTSVPTNSYDPYRPATSDNRSQLGVRSSSIPHSNTFVAGESLIPPPSMVDTSKPPASPYRPSTANAYDPPIPVVKPRKSFTASALHYQSSPYAPHSATSPTPPPLTARKVSSPPQSNSSLVSPPPPARSSLHAAPTTSAVSYAQPSFRSSSPYDPPAPAQYGPPKPHSHGSDTYPGPQQINGQYTSPATLSPPTTHFSTNQQQMTNKPGSVVARQELDVMQYPASLHHVDAAPYVFHETTAPAAADDELVHEEGLIHSGESSYSPSSNLAYSETTVSRVTSRPGSSHSSVNSSVSPVGPRRAGQSPASEQRSRMSPDGAAQSGGSQRAISPASDSARSQGSLGRSSPVYNRAGTSLIGQSFSVLDEQTSKHDEPHSFFKRTSLDTADSSSAHLVGSLGNYAGMFFFKRTSLDTADSPSAHLVGSLGNYAAPPAPLSPSPCLNHDRDAVELTNGSSAANGRTTSPVQQNQSLEPAVHSPYDPYRPNPSGSDGQKFSTDAYASPPQPGSEHYEPVNQYAPQQSGYGAPETRERSMSNLSSFSSSYDPYAPSVQAIKQQDHSPHAPNNHAFSPPVPSFGSFGSGVGRTSLESSHSPPPISGPYAPSPSLLGTNDPLGRANAKVPVVSFGFGGKFVTCFHSPPTLDTGFDVALSSRKCTDIHIRSLHKAIPESVLNVSTATYPGPLFGDPGSPVTTLVRAAGSTNAKSKTKKAKVLAYLAERAEELERGLGYLTAESVGKRRAEGKLSLVRLLRALVEHDGQLCGSSTAESAARAALLPRIANPRDASEAIAFWNAPTAVSLTKGTFGSTGNTEKPLAEYAVHRSVLETIQEFLLRGEKRKAYHYALDERLWAHAMVISSSIDKEAFKEVVTEFVRTELGVKTESRSDGSVTNGLESLRLAYSLYSGQSSSAVQHLLPIKSLQAGPSLTLQPPSPMNLMTPLSPNFPSPSQATGISPEILSQWPEHAVMLFSGQMGAESSSALTTLGDYLISNDWVEAAHCCYLLSPQSSPIGGVGSPSVRIVLVGSHSPNCNASFFTDPDAFIFSEILEFALSLHPPPKGQEAFSGFPHLQVYRLIRAFQLAEMGYINTAKRYCEAITATPLRPSPYLSQLFSDQLKELYNRLNGDPLLDKSNSWIGGKLAKPSLDGFGDWLGGTLTKFVAGETDISPSAGEHSSTNNPAYAGAFSRYSNISSTNNSRGSSPVPSFTNNSVPPSMLPGRTDSAAGFRSVPTYSPSNRASPAFDYERPESTKSVPPARALISESGTGYSHEVLRNGSAVHGEHSQSQSGSGWWTAAYGNDNGPTPTASSFTNVDAQTSETDSGGSGFISLMDNYSPYTPSPSATTFTKKTEETDDFDDDLGLGNNASEKKKGQKAHENEDDDKTEKEEPKKEEPKKPETNSSISSSSSWFGRWFNRASSAKPAPVKANLGEETSFYYDKELKRWVNKKAGAEPPKPAAPPPPPSRAQTASPSRTSHLASFGPPPPSPMPPPGRPVSAMDAGSSGPPRKTLTPLRSSLIPEEGRGSASSTPPTPAATSSLSAAPPMGRPKSAAKKHVRSRYVDVFQQPS</sequence>
<feature type="compositionally biased region" description="Polar residues" evidence="8">
    <location>
        <begin position="766"/>
        <end position="775"/>
    </location>
</feature>
<comment type="caution">
    <text evidence="11">The sequence shown here is derived from an EMBL/GenBank/DDBJ whole genome shotgun (WGS) entry which is preliminary data.</text>
</comment>
<feature type="compositionally biased region" description="Low complexity" evidence="8">
    <location>
        <begin position="1675"/>
        <end position="1684"/>
    </location>
</feature>
<dbReference type="GO" id="GO:0005789">
    <property type="term" value="C:endoplasmic reticulum membrane"/>
    <property type="evidence" value="ECO:0007669"/>
    <property type="project" value="UniProtKB-SubCell"/>
</dbReference>
<feature type="region of interest" description="Disordered" evidence="8">
    <location>
        <begin position="1469"/>
        <end position="1532"/>
    </location>
</feature>
<keyword evidence="4 7" id="KW-0256">Endoplasmic reticulum</keyword>
<feature type="compositionally biased region" description="Low complexity" evidence="8">
    <location>
        <begin position="1801"/>
        <end position="1820"/>
    </location>
</feature>
<dbReference type="PANTHER" id="PTHR13402:SF6">
    <property type="entry name" value="SECRETORY 16, ISOFORM I"/>
    <property type="match status" value="1"/>
</dbReference>
<feature type="region of interest" description="Disordered" evidence="8">
    <location>
        <begin position="537"/>
        <end position="630"/>
    </location>
</feature>
<evidence type="ECO:0000256" key="2">
    <source>
        <dbReference type="ARBA" id="ARBA00005927"/>
    </source>
</evidence>
<feature type="domain" description="Sec16 Sec23-binding" evidence="9">
    <location>
        <begin position="1106"/>
        <end position="1440"/>
    </location>
</feature>
<keyword evidence="5 7" id="KW-0931">ER-Golgi transport</keyword>
<feature type="region of interest" description="Disordered" evidence="8">
    <location>
        <begin position="1723"/>
        <end position="1844"/>
    </location>
</feature>
<feature type="region of interest" description="Disordered" evidence="8">
    <location>
        <begin position="1554"/>
        <end position="1685"/>
    </location>
</feature>
<comment type="similarity">
    <text evidence="2 7">Belongs to the SEC16 family.</text>
</comment>
<feature type="compositionally biased region" description="Low complexity" evidence="8">
    <location>
        <begin position="541"/>
        <end position="552"/>
    </location>
</feature>
<feature type="compositionally biased region" description="Polar residues" evidence="8">
    <location>
        <begin position="7"/>
        <end position="23"/>
    </location>
</feature>
<dbReference type="PANTHER" id="PTHR13402">
    <property type="entry name" value="RGPR-RELATED"/>
    <property type="match status" value="1"/>
</dbReference>
<feature type="compositionally biased region" description="Polar residues" evidence="8">
    <location>
        <begin position="52"/>
        <end position="63"/>
    </location>
</feature>
<keyword evidence="7" id="KW-0653">Protein transport</keyword>
<dbReference type="Pfam" id="PF12932">
    <property type="entry name" value="Sec16"/>
    <property type="match status" value="1"/>
</dbReference>
<dbReference type="GO" id="GO:0012507">
    <property type="term" value="C:ER to Golgi transport vesicle membrane"/>
    <property type="evidence" value="ECO:0007669"/>
    <property type="project" value="TreeGrafter"/>
</dbReference>
<evidence type="ECO:0000256" key="1">
    <source>
        <dbReference type="ARBA" id="ARBA00004397"/>
    </source>
</evidence>
<comment type="subcellular location">
    <subcellularLocation>
        <location evidence="1">Endoplasmic reticulum membrane</location>
        <topology evidence="1">Peripheral membrane protein</topology>
        <orientation evidence="1">Cytoplasmic side</orientation>
    </subcellularLocation>
</comment>
<feature type="compositionally biased region" description="Basic and acidic residues" evidence="8">
    <location>
        <begin position="1643"/>
        <end position="1674"/>
    </location>
</feature>
<dbReference type="EMBL" id="LNZH02000216">
    <property type="protein sequence ID" value="OCB84077.1"/>
    <property type="molecule type" value="Genomic_DNA"/>
</dbReference>
<dbReference type="Gene3D" id="1.25.40.1030">
    <property type="match status" value="1"/>
</dbReference>
<feature type="region of interest" description="Disordered" evidence="8">
    <location>
        <begin position="257"/>
        <end position="352"/>
    </location>
</feature>
<protein>
    <recommendedName>
        <fullName evidence="7">Protein transport protein sec16</fullName>
    </recommendedName>
</protein>
<feature type="compositionally biased region" description="Pro residues" evidence="8">
    <location>
        <begin position="1757"/>
        <end position="1769"/>
    </location>
</feature>
<evidence type="ECO:0000256" key="8">
    <source>
        <dbReference type="SAM" id="MobiDB-lite"/>
    </source>
</evidence>
<evidence type="ECO:0000259" key="10">
    <source>
        <dbReference type="Pfam" id="PF12932"/>
    </source>
</evidence>
<dbReference type="GO" id="GO:0070973">
    <property type="term" value="P:protein localization to endoplasmic reticulum exit site"/>
    <property type="evidence" value="ECO:0007669"/>
    <property type="project" value="TreeGrafter"/>
</dbReference>
<feature type="compositionally biased region" description="Polar residues" evidence="8">
    <location>
        <begin position="733"/>
        <end position="751"/>
    </location>
</feature>
<keyword evidence="7" id="KW-0072">Autophagy</keyword>
<dbReference type="InterPro" id="IPR024340">
    <property type="entry name" value="Sec16_CCD"/>
</dbReference>
<evidence type="ECO:0000256" key="7">
    <source>
        <dbReference type="RuleBase" id="RU364101"/>
    </source>
</evidence>
<dbReference type="GO" id="GO:0015031">
    <property type="term" value="P:protein transport"/>
    <property type="evidence" value="ECO:0007669"/>
    <property type="project" value="UniProtKB-KW"/>
</dbReference>
<feature type="compositionally biased region" description="Polar residues" evidence="8">
    <location>
        <begin position="456"/>
        <end position="488"/>
    </location>
</feature>
<feature type="region of interest" description="Disordered" evidence="8">
    <location>
        <begin position="834"/>
        <end position="888"/>
    </location>
</feature>
<dbReference type="GO" id="GO:0016192">
    <property type="term" value="P:vesicle-mediated transport"/>
    <property type="evidence" value="ECO:0007669"/>
    <property type="project" value="UniProtKB-KW"/>
</dbReference>
<dbReference type="GO" id="GO:0007030">
    <property type="term" value="P:Golgi organization"/>
    <property type="evidence" value="ECO:0007669"/>
    <property type="project" value="TreeGrafter"/>
</dbReference>
<feature type="region of interest" description="Disordered" evidence="8">
    <location>
        <begin position="38"/>
        <end position="76"/>
    </location>
</feature>
<gene>
    <name evidence="11" type="ORF">A7U60_g8749</name>
</gene>
<dbReference type="OrthoDB" id="8918678at2759"/>
<dbReference type="Proteomes" id="UP000757232">
    <property type="component" value="Unassembled WGS sequence"/>
</dbReference>
<feature type="compositionally biased region" description="Polar residues" evidence="8">
    <location>
        <begin position="1577"/>
        <end position="1598"/>
    </location>
</feature>
<evidence type="ECO:0000313" key="11">
    <source>
        <dbReference type="EMBL" id="OCB84077.1"/>
    </source>
</evidence>
<keyword evidence="7" id="KW-0472">Membrane</keyword>
<organism evidence="11 12">
    <name type="scientific">Sanghuangporus baumii</name>
    <name type="common">Phellinus baumii</name>
    <dbReference type="NCBI Taxonomy" id="108892"/>
    <lineage>
        <taxon>Eukaryota</taxon>
        <taxon>Fungi</taxon>
        <taxon>Dikarya</taxon>
        <taxon>Basidiomycota</taxon>
        <taxon>Agaricomycotina</taxon>
        <taxon>Agaricomycetes</taxon>
        <taxon>Hymenochaetales</taxon>
        <taxon>Hymenochaetaceae</taxon>
        <taxon>Sanghuangporus</taxon>
    </lineage>
</organism>
<evidence type="ECO:0000256" key="6">
    <source>
        <dbReference type="ARBA" id="ARBA00024687"/>
    </source>
</evidence>
<evidence type="ECO:0000256" key="4">
    <source>
        <dbReference type="ARBA" id="ARBA00022824"/>
    </source>
</evidence>
<dbReference type="InterPro" id="IPR024298">
    <property type="entry name" value="Sec16_Sec23-bd"/>
</dbReference>
<proteinExistence type="inferred from homology"/>
<feature type="region of interest" description="Disordered" evidence="8">
    <location>
        <begin position="1"/>
        <end position="23"/>
    </location>
</feature>
<evidence type="ECO:0000256" key="3">
    <source>
        <dbReference type="ARBA" id="ARBA00022448"/>
    </source>
</evidence>
<dbReference type="GO" id="GO:0006914">
    <property type="term" value="P:autophagy"/>
    <property type="evidence" value="ECO:0007669"/>
    <property type="project" value="UniProtKB-KW"/>
</dbReference>
<feature type="compositionally biased region" description="Polar residues" evidence="8">
    <location>
        <begin position="602"/>
        <end position="630"/>
    </location>
</feature>
<keyword evidence="12" id="KW-1185">Reference proteome</keyword>
<evidence type="ECO:0000313" key="12">
    <source>
        <dbReference type="Proteomes" id="UP000757232"/>
    </source>
</evidence>
<evidence type="ECO:0000259" key="9">
    <source>
        <dbReference type="Pfam" id="PF12931"/>
    </source>
</evidence>
<comment type="function">
    <text evidence="6 7">Involved in the initiation of assembly of the COPII coat required for the formation of transport vesicles from the endoplasmic reticulum (ER) and the selection of cargo molecules. Also involved in autophagy.</text>
</comment>
<feature type="region of interest" description="Disordered" evidence="8">
    <location>
        <begin position="733"/>
        <end position="821"/>
    </location>
</feature>
<feature type="compositionally biased region" description="Polar residues" evidence="8">
    <location>
        <begin position="296"/>
        <end position="316"/>
    </location>
</feature>
<accession>A0A9Q5MXQ7</accession>
<feature type="region of interest" description="Disordered" evidence="8">
    <location>
        <begin position="371"/>
        <end position="488"/>
    </location>
</feature>
<feature type="compositionally biased region" description="Polar residues" evidence="8">
    <location>
        <begin position="1469"/>
        <end position="1489"/>
    </location>
</feature>
<feature type="compositionally biased region" description="Low complexity" evidence="8">
    <location>
        <begin position="391"/>
        <end position="401"/>
    </location>
</feature>
<feature type="compositionally biased region" description="Polar residues" evidence="8">
    <location>
        <begin position="415"/>
        <end position="431"/>
    </location>
</feature>
<feature type="compositionally biased region" description="Low complexity" evidence="8">
    <location>
        <begin position="1560"/>
        <end position="1569"/>
    </location>
</feature>
<name>A0A9Q5MXQ7_SANBA</name>
<dbReference type="GO" id="GO:0070971">
    <property type="term" value="C:endoplasmic reticulum exit site"/>
    <property type="evidence" value="ECO:0007669"/>
    <property type="project" value="UniProtKB-ARBA"/>
</dbReference>
<feature type="compositionally biased region" description="Low complexity" evidence="8">
    <location>
        <begin position="561"/>
        <end position="581"/>
    </location>
</feature>